<name>A0A940YFF6_9BURK</name>
<comment type="caution">
    <text evidence="2">The sequence shown here is derived from an EMBL/GenBank/DDBJ whole genome shotgun (WGS) entry which is preliminary data.</text>
</comment>
<protein>
    <submittedName>
        <fullName evidence="2">CZB domain-containing protein</fullName>
    </submittedName>
</protein>
<dbReference type="InterPro" id="IPR025991">
    <property type="entry name" value="Chemoreceptor_zinc-bind_dom"/>
</dbReference>
<dbReference type="EMBL" id="JAGQDD010000009">
    <property type="protein sequence ID" value="MBQ0931527.1"/>
    <property type="molecule type" value="Genomic_DNA"/>
</dbReference>
<dbReference type="Proteomes" id="UP000676246">
    <property type="component" value="Unassembled WGS sequence"/>
</dbReference>
<dbReference type="Gene3D" id="1.20.120.30">
    <property type="entry name" value="Aspartate receptor, ligand-binding domain"/>
    <property type="match status" value="1"/>
</dbReference>
<gene>
    <name evidence="2" type="ORF">KAK03_13625</name>
</gene>
<sequence length="155" mass="17332">MLTGLFTRLIHRFGTAPPAEPQDDALHRLLDLLAAQAAHDHWKIRFEGQLSGLTDAGMKPEDICFDDRCVLGRWLQNDGKASVGQLPAFRQLVDSHRSFHHAASNLLSLQRSGRIHEMERLQRGAYSISASGVARSFMALRRQLDLPLTQAPQPD</sequence>
<dbReference type="Pfam" id="PF13682">
    <property type="entry name" value="CZB"/>
    <property type="match status" value="1"/>
</dbReference>
<feature type="domain" description="Chemoreceptor zinc-binding" evidence="1">
    <location>
        <begin position="39"/>
        <end position="105"/>
    </location>
</feature>
<evidence type="ECO:0000259" key="1">
    <source>
        <dbReference type="Pfam" id="PF13682"/>
    </source>
</evidence>
<proteinExistence type="predicted"/>
<dbReference type="AlphaFoldDB" id="A0A940YFF6"/>
<accession>A0A940YFF6</accession>
<dbReference type="RefSeq" id="WP_210854506.1">
    <property type="nucleotide sequence ID" value="NZ_JAGQDD010000009.1"/>
</dbReference>
<reference evidence="2 3" key="1">
    <citation type="submission" date="2021-04" db="EMBL/GenBank/DDBJ databases">
        <title>The genome sequence of Ideonella sp. 3Y2.</title>
        <authorList>
            <person name="Liu Y."/>
        </authorList>
    </citation>
    <scope>NUCLEOTIDE SEQUENCE [LARGE SCALE GENOMIC DNA]</scope>
    <source>
        <strain evidence="2 3">3Y2</strain>
    </source>
</reference>
<evidence type="ECO:0000313" key="3">
    <source>
        <dbReference type="Proteomes" id="UP000676246"/>
    </source>
</evidence>
<organism evidence="2 3">
    <name type="scientific">Ideonella alba</name>
    <dbReference type="NCBI Taxonomy" id="2824118"/>
    <lineage>
        <taxon>Bacteria</taxon>
        <taxon>Pseudomonadati</taxon>
        <taxon>Pseudomonadota</taxon>
        <taxon>Betaproteobacteria</taxon>
        <taxon>Burkholderiales</taxon>
        <taxon>Sphaerotilaceae</taxon>
        <taxon>Ideonella</taxon>
    </lineage>
</organism>
<evidence type="ECO:0000313" key="2">
    <source>
        <dbReference type="EMBL" id="MBQ0931527.1"/>
    </source>
</evidence>
<keyword evidence="3" id="KW-1185">Reference proteome</keyword>